<dbReference type="PRINTS" id="PR00260">
    <property type="entry name" value="CHEMTRNSDUCR"/>
</dbReference>
<dbReference type="GO" id="GO:0007165">
    <property type="term" value="P:signal transduction"/>
    <property type="evidence" value="ECO:0007669"/>
    <property type="project" value="UniProtKB-KW"/>
</dbReference>
<name>A0A364NK12_9GAMM</name>
<dbReference type="EMBL" id="QKRX01000011">
    <property type="protein sequence ID" value="RAU17227.1"/>
    <property type="molecule type" value="Genomic_DNA"/>
</dbReference>
<feature type="domain" description="PAC" evidence="7">
    <location>
        <begin position="306"/>
        <end position="360"/>
    </location>
</feature>
<organism evidence="8 9">
    <name type="scientific">Nitrincola tibetensis</name>
    <dbReference type="NCBI Taxonomy" id="2219697"/>
    <lineage>
        <taxon>Bacteria</taxon>
        <taxon>Pseudomonadati</taxon>
        <taxon>Pseudomonadota</taxon>
        <taxon>Gammaproteobacteria</taxon>
        <taxon>Oceanospirillales</taxon>
        <taxon>Oceanospirillaceae</taxon>
        <taxon>Nitrincola</taxon>
    </lineage>
</organism>
<dbReference type="Proteomes" id="UP000250744">
    <property type="component" value="Unassembled WGS sequence"/>
</dbReference>
<keyword evidence="9" id="KW-1185">Reference proteome</keyword>
<comment type="similarity">
    <text evidence="3">Belongs to the methyl-accepting chemotaxis (MCP) protein family.</text>
</comment>
<dbReference type="NCBIfam" id="TIGR00229">
    <property type="entry name" value="sensory_box"/>
    <property type="match status" value="1"/>
</dbReference>
<dbReference type="Pfam" id="PF00015">
    <property type="entry name" value="MCPsignal"/>
    <property type="match status" value="1"/>
</dbReference>
<dbReference type="CDD" id="cd00130">
    <property type="entry name" value="PAS"/>
    <property type="match status" value="1"/>
</dbReference>
<evidence type="ECO:0000313" key="8">
    <source>
        <dbReference type="EMBL" id="RAU17227.1"/>
    </source>
</evidence>
<dbReference type="GO" id="GO:0016301">
    <property type="term" value="F:kinase activity"/>
    <property type="evidence" value="ECO:0007669"/>
    <property type="project" value="UniProtKB-KW"/>
</dbReference>
<protein>
    <submittedName>
        <fullName evidence="8">Histidine kinase</fullName>
    </submittedName>
</protein>
<feature type="domain" description="PAS" evidence="6">
    <location>
        <begin position="21"/>
        <end position="95"/>
    </location>
</feature>
<dbReference type="InterPro" id="IPR000014">
    <property type="entry name" value="PAS"/>
</dbReference>
<evidence type="ECO:0000259" key="6">
    <source>
        <dbReference type="PROSITE" id="PS50112"/>
    </source>
</evidence>
<sequence>MWVPLFNNCGCCMWFNAKRKNSSIIANLVGSIKSAALVLDKDNRIQHVNPACLELLGESVMSLIGQQFSHFMLQIGAEDRQGSHTANLQSTLYKLRSQTLVDVKFSSIQQDDESYQLVLIDPAAERDADIQLKEQVFNDTDEALVVLNANGQLVLINSSARRILNLAKVKKGDMFTGSALVERISKLQDTQTIKSDTNNSTALQVNVHWAKLEGNDYKVIRIQDISAFTKQSHTAEMLSRVVANTSTSVLITDTNGLVEYVNPGFEVLSGYTLAEVKGKKPGRLLQGEQTNKETVARISRKLRQKEPFYEELLNFDKNGVPYWIILSVNPTFDQLGRHTGFVGVSSDIREIKKQVLEQLSQKEAISSQSAVMEFDLQGKLILCNDYTLEQMGKISSQEFASIVGNIFNHLSDAEATVVKGGGSANVTLKLENAAKQLVALECIVKPVNDLNGQPEKLVMFGNNVSQRNRVIVDTHSAMSQVLDKIQSIVTSINAVSNQTNLLALNAAIEAARAGDAGRGFAVVADEVRTLAQSSNRAASEIGELIIETKSHVDKLSTFLG</sequence>
<dbReference type="GO" id="GO:0004888">
    <property type="term" value="F:transmembrane signaling receptor activity"/>
    <property type="evidence" value="ECO:0007669"/>
    <property type="project" value="InterPro"/>
</dbReference>
<feature type="domain" description="PAS" evidence="6">
    <location>
        <begin position="234"/>
        <end position="279"/>
    </location>
</feature>
<evidence type="ECO:0000259" key="7">
    <source>
        <dbReference type="PROSITE" id="PS50113"/>
    </source>
</evidence>
<accession>A0A364NK12</accession>
<dbReference type="SUPFAM" id="SSF58104">
    <property type="entry name" value="Methyl-accepting chemotaxis protein (MCP) signaling domain"/>
    <property type="match status" value="1"/>
</dbReference>
<dbReference type="GO" id="GO:0016020">
    <property type="term" value="C:membrane"/>
    <property type="evidence" value="ECO:0007669"/>
    <property type="project" value="UniProtKB-SubCell"/>
</dbReference>
<feature type="domain" description="Methyl-accepting transducer" evidence="5">
    <location>
        <begin position="483"/>
        <end position="560"/>
    </location>
</feature>
<dbReference type="InterPro" id="IPR001610">
    <property type="entry name" value="PAC"/>
</dbReference>
<keyword evidence="8" id="KW-0418">Kinase</keyword>
<dbReference type="InterPro" id="IPR035965">
    <property type="entry name" value="PAS-like_dom_sf"/>
</dbReference>
<dbReference type="RefSeq" id="WP_112159882.1">
    <property type="nucleotide sequence ID" value="NZ_QKRX01000011.1"/>
</dbReference>
<keyword evidence="8" id="KW-0808">Transferase</keyword>
<dbReference type="OrthoDB" id="9765776at2"/>
<evidence type="ECO:0000259" key="5">
    <source>
        <dbReference type="PROSITE" id="PS50111"/>
    </source>
</evidence>
<dbReference type="PROSITE" id="PS50112">
    <property type="entry name" value="PAS"/>
    <property type="match status" value="2"/>
</dbReference>
<proteinExistence type="inferred from homology"/>
<evidence type="ECO:0000256" key="1">
    <source>
        <dbReference type="ARBA" id="ARBA00004370"/>
    </source>
</evidence>
<dbReference type="PANTHER" id="PTHR32089">
    <property type="entry name" value="METHYL-ACCEPTING CHEMOTAXIS PROTEIN MCPB"/>
    <property type="match status" value="1"/>
</dbReference>
<dbReference type="SMART" id="SM00091">
    <property type="entry name" value="PAS"/>
    <property type="match status" value="3"/>
</dbReference>
<comment type="caution">
    <text evidence="8">The sequence shown here is derived from an EMBL/GenBank/DDBJ whole genome shotgun (WGS) entry which is preliminary data.</text>
</comment>
<dbReference type="Gene3D" id="3.30.450.20">
    <property type="entry name" value="PAS domain"/>
    <property type="match status" value="2"/>
</dbReference>
<keyword evidence="2 4" id="KW-0807">Transducer</keyword>
<dbReference type="Gene3D" id="1.10.287.950">
    <property type="entry name" value="Methyl-accepting chemotaxis protein"/>
    <property type="match status" value="1"/>
</dbReference>
<evidence type="ECO:0000256" key="3">
    <source>
        <dbReference type="ARBA" id="ARBA00029447"/>
    </source>
</evidence>
<dbReference type="InterPro" id="IPR004090">
    <property type="entry name" value="Chemotax_Me-accpt_rcpt"/>
</dbReference>
<evidence type="ECO:0000256" key="4">
    <source>
        <dbReference type="PROSITE-ProRule" id="PRU00284"/>
    </source>
</evidence>
<dbReference type="PROSITE" id="PS50113">
    <property type="entry name" value="PAC"/>
    <property type="match status" value="1"/>
</dbReference>
<dbReference type="InterPro" id="IPR000700">
    <property type="entry name" value="PAS-assoc_C"/>
</dbReference>
<dbReference type="GO" id="GO:0006935">
    <property type="term" value="P:chemotaxis"/>
    <property type="evidence" value="ECO:0007669"/>
    <property type="project" value="InterPro"/>
</dbReference>
<evidence type="ECO:0000256" key="2">
    <source>
        <dbReference type="ARBA" id="ARBA00023224"/>
    </source>
</evidence>
<gene>
    <name evidence="8" type="ORF">DN062_13745</name>
</gene>
<dbReference type="Pfam" id="PF13188">
    <property type="entry name" value="PAS_8"/>
    <property type="match status" value="1"/>
</dbReference>
<reference evidence="8 9" key="1">
    <citation type="submission" date="2018-06" db="EMBL/GenBank/DDBJ databases">
        <title>Nitrincola tibetense sp. nov., isolated from Lake XuguoCo on Tibetan Plateau.</title>
        <authorList>
            <person name="Xing P."/>
        </authorList>
    </citation>
    <scope>NUCLEOTIDE SEQUENCE [LARGE SCALE GENOMIC DNA]</scope>
    <source>
        <strain evidence="9">xg18</strain>
    </source>
</reference>
<comment type="subcellular location">
    <subcellularLocation>
        <location evidence="1">Membrane</location>
    </subcellularLocation>
</comment>
<dbReference type="Pfam" id="PF13426">
    <property type="entry name" value="PAS_9"/>
    <property type="match status" value="1"/>
</dbReference>
<dbReference type="PROSITE" id="PS50111">
    <property type="entry name" value="CHEMOTAXIS_TRANSDUC_2"/>
    <property type="match status" value="1"/>
</dbReference>
<dbReference type="SUPFAM" id="SSF55785">
    <property type="entry name" value="PYP-like sensor domain (PAS domain)"/>
    <property type="match status" value="2"/>
</dbReference>
<dbReference type="SMART" id="SM00086">
    <property type="entry name" value="PAC"/>
    <property type="match status" value="2"/>
</dbReference>
<dbReference type="PANTHER" id="PTHR32089:SF112">
    <property type="entry name" value="LYSOZYME-LIKE PROTEIN-RELATED"/>
    <property type="match status" value="1"/>
</dbReference>
<dbReference type="InterPro" id="IPR004089">
    <property type="entry name" value="MCPsignal_dom"/>
</dbReference>
<dbReference type="AlphaFoldDB" id="A0A364NK12"/>
<evidence type="ECO:0000313" key="9">
    <source>
        <dbReference type="Proteomes" id="UP000250744"/>
    </source>
</evidence>